<reference evidence="4" key="1">
    <citation type="submission" date="2016-11" db="EMBL/GenBank/DDBJ databases">
        <authorList>
            <person name="Varghese N."/>
            <person name="Submissions S."/>
        </authorList>
    </citation>
    <scope>NUCLEOTIDE SEQUENCE [LARGE SCALE GENOMIC DNA]</scope>
    <source>
        <strain evidence="4">DSM 45627</strain>
    </source>
</reference>
<accession>A0A1M5P3D9</accession>
<gene>
    <name evidence="2" type="ORF">SAMN05443575_2953</name>
    <name evidence="3" type="ORF">SAMN05443575_4224</name>
</gene>
<dbReference type="Proteomes" id="UP000186132">
    <property type="component" value="Unassembled WGS sequence"/>
</dbReference>
<organism evidence="2 4">
    <name type="scientific">Jatrophihabitans endophyticus</name>
    <dbReference type="NCBI Taxonomy" id="1206085"/>
    <lineage>
        <taxon>Bacteria</taxon>
        <taxon>Bacillati</taxon>
        <taxon>Actinomycetota</taxon>
        <taxon>Actinomycetes</taxon>
        <taxon>Jatrophihabitantales</taxon>
        <taxon>Jatrophihabitantaceae</taxon>
        <taxon>Jatrophihabitans</taxon>
    </lineage>
</organism>
<protein>
    <submittedName>
        <fullName evidence="2">Uncharacterized protein</fullName>
    </submittedName>
</protein>
<dbReference type="EMBL" id="FQVU01000008">
    <property type="protein sequence ID" value="SHH62453.1"/>
    <property type="molecule type" value="Genomic_DNA"/>
</dbReference>
<feature type="non-terminal residue" evidence="2">
    <location>
        <position position="1"/>
    </location>
</feature>
<dbReference type="EMBL" id="FQVU01000004">
    <property type="protein sequence ID" value="SHG95693.1"/>
    <property type="molecule type" value="Genomic_DNA"/>
</dbReference>
<dbReference type="STRING" id="1206085.SAMN05443575_2953"/>
<reference evidence="2 4" key="2">
    <citation type="submission" date="2016-11" db="EMBL/GenBank/DDBJ databases">
        <authorList>
            <person name="Jaros S."/>
            <person name="Januszkiewicz K."/>
            <person name="Wedrychowicz H."/>
        </authorList>
    </citation>
    <scope>NUCLEOTIDE SEQUENCE [LARGE SCALE GENOMIC DNA]</scope>
    <source>
        <strain evidence="2 4">DSM 45627</strain>
    </source>
</reference>
<feature type="region of interest" description="Disordered" evidence="1">
    <location>
        <begin position="1"/>
        <end position="31"/>
    </location>
</feature>
<evidence type="ECO:0000313" key="3">
    <source>
        <dbReference type="EMBL" id="SHH62453.1"/>
    </source>
</evidence>
<evidence type="ECO:0000256" key="1">
    <source>
        <dbReference type="SAM" id="MobiDB-lite"/>
    </source>
</evidence>
<evidence type="ECO:0000313" key="2">
    <source>
        <dbReference type="EMBL" id="SHG95693.1"/>
    </source>
</evidence>
<keyword evidence="4" id="KW-1185">Reference proteome</keyword>
<sequence>IPGTITGPPAHATITVKQAHTVLVPNPHGGD</sequence>
<evidence type="ECO:0000313" key="4">
    <source>
        <dbReference type="Proteomes" id="UP000186132"/>
    </source>
</evidence>
<proteinExistence type="predicted"/>
<dbReference type="AlphaFoldDB" id="A0A1M5P3D9"/>
<name>A0A1M5P3D9_9ACTN</name>